<dbReference type="InterPro" id="IPR006047">
    <property type="entry name" value="GH13_cat_dom"/>
</dbReference>
<feature type="domain" description="Glycosyl hydrolase family 13 catalytic" evidence="3">
    <location>
        <begin position="59"/>
        <end position="364"/>
    </location>
</feature>
<dbReference type="CDD" id="cd11313">
    <property type="entry name" value="AmyAc_arch_bac_AmyA"/>
    <property type="match status" value="1"/>
</dbReference>
<sequence>MTASALRRSLLLTALCLCASLPASLAQMPAVPTTPSTTPLGATQGHIPPPWLESAVVYEIFPRSFSPEGNLAGVTKGLDRLQKLGVNVLWLMPLNPVGQVKKKGSSGSPYAVQDYYAINPEYGSKDDLHHLIQEAHRRQMKVIVDIVANHTSFDSVMMSHPNFYKHDSTGKILSPYDWTDVAALDYTQPELRRYMTDMLLYWIKDFDLDGFRCDAAGEIPTDFWENARKELDRVHPGLIMLAEASKPELLRSAFDFDYSWPMMASLNEIIEHGAPASTLRTTLEHEQKLFPQNAAHMRMFDDHDEQRALARYGINGSLAAAAFIFTYDGVPMLYNGMEVSDPTESGAPALFEPLKIWWQAGEMRPEFPRFYDFMIHYRERQPALLHGKTSWLHNSNEAHVVSYKRSTPNEEFLIAINLSSTPFRGTIESSAPWTEVSIPLRKPPSNTGEPDEHHPDYPEAALPALSLEPFGFRIFHRSLTPVAKTASAE</sequence>
<dbReference type="SMART" id="SM00642">
    <property type="entry name" value="Aamy"/>
    <property type="match status" value="1"/>
</dbReference>
<reference evidence="5" key="1">
    <citation type="submission" date="2011-01" db="EMBL/GenBank/DDBJ databases">
        <title>Complete sequence of plasmid2 of Acidobacterium sp. MP5ACTX9.</title>
        <authorList>
            <consortium name="US DOE Joint Genome Institute"/>
            <person name="Lucas S."/>
            <person name="Copeland A."/>
            <person name="Lapidus A."/>
            <person name="Cheng J.-F."/>
            <person name="Goodwin L."/>
            <person name="Pitluck S."/>
            <person name="Teshima H."/>
            <person name="Detter J.C."/>
            <person name="Han C."/>
            <person name="Tapia R."/>
            <person name="Land M."/>
            <person name="Hauser L."/>
            <person name="Kyrpides N."/>
            <person name="Ivanova N."/>
            <person name="Ovchinnikova G."/>
            <person name="Pagani I."/>
            <person name="Rawat S.R."/>
            <person name="Mannisto M."/>
            <person name="Haggblom M.M."/>
            <person name="Woyke T."/>
        </authorList>
    </citation>
    <scope>NUCLEOTIDE SEQUENCE [LARGE SCALE GENOMIC DNA]</scope>
    <source>
        <strain evidence="5">MP5ACTX9</strain>
        <plasmid evidence="5">Plasmid pACIX902</plasmid>
    </source>
</reference>
<name>E8X723_GRATM</name>
<dbReference type="InterPro" id="IPR017853">
    <property type="entry name" value="GH"/>
</dbReference>
<dbReference type="EMBL" id="CP002482">
    <property type="protein sequence ID" value="ADW71132.1"/>
    <property type="molecule type" value="Genomic_DNA"/>
</dbReference>
<dbReference type="RefSeq" id="WP_013582154.1">
    <property type="nucleotide sequence ID" value="NC_015065.1"/>
</dbReference>
<dbReference type="Gene3D" id="3.20.20.80">
    <property type="entry name" value="Glycosidases"/>
    <property type="match status" value="1"/>
</dbReference>
<accession>E8X723</accession>
<dbReference type="HOGENOM" id="CLU_032719_1_0_0"/>
<gene>
    <name evidence="4" type="ordered locus">AciX9_3846</name>
</gene>
<feature type="chain" id="PRO_5003233763" evidence="2">
    <location>
        <begin position="26"/>
        <end position="489"/>
    </location>
</feature>
<organism evidence="5">
    <name type="scientific">Granulicella tundricola (strain ATCC BAA-1859 / DSM 23138 / MP5ACTX9)</name>
    <dbReference type="NCBI Taxonomy" id="1198114"/>
    <lineage>
        <taxon>Bacteria</taxon>
        <taxon>Pseudomonadati</taxon>
        <taxon>Acidobacteriota</taxon>
        <taxon>Terriglobia</taxon>
        <taxon>Terriglobales</taxon>
        <taxon>Acidobacteriaceae</taxon>
        <taxon>Granulicella</taxon>
    </lineage>
</organism>
<proteinExistence type="predicted"/>
<dbReference type="Pfam" id="PF00128">
    <property type="entry name" value="Alpha-amylase"/>
    <property type="match status" value="2"/>
</dbReference>
<evidence type="ECO:0000256" key="1">
    <source>
        <dbReference type="SAM" id="MobiDB-lite"/>
    </source>
</evidence>
<geneLocation type="plasmid" evidence="4 5">
    <name>pACIX902</name>
</geneLocation>
<keyword evidence="4" id="KW-0614">Plasmid</keyword>
<keyword evidence="2" id="KW-0732">Signal</keyword>
<feature type="signal peptide" evidence="2">
    <location>
        <begin position="1"/>
        <end position="25"/>
    </location>
</feature>
<evidence type="ECO:0000313" key="5">
    <source>
        <dbReference type="Proteomes" id="UP000000343"/>
    </source>
</evidence>
<evidence type="ECO:0000313" key="4">
    <source>
        <dbReference type="EMBL" id="ADW71132.1"/>
    </source>
</evidence>
<dbReference type="PANTHER" id="PTHR10357">
    <property type="entry name" value="ALPHA-AMYLASE FAMILY MEMBER"/>
    <property type="match status" value="1"/>
</dbReference>
<dbReference type="Proteomes" id="UP000000343">
    <property type="component" value="Plasmid pACIX902"/>
</dbReference>
<protein>
    <submittedName>
        <fullName evidence="4">Alpha amylase catalytic region</fullName>
    </submittedName>
</protein>
<keyword evidence="5" id="KW-1185">Reference proteome</keyword>
<feature type="region of interest" description="Disordered" evidence="1">
    <location>
        <begin position="435"/>
        <end position="459"/>
    </location>
</feature>
<evidence type="ECO:0000259" key="3">
    <source>
        <dbReference type="SMART" id="SM00642"/>
    </source>
</evidence>
<dbReference type="SUPFAM" id="SSF51011">
    <property type="entry name" value="Glycosyl hydrolase domain"/>
    <property type="match status" value="1"/>
</dbReference>
<dbReference type="SUPFAM" id="SSF51445">
    <property type="entry name" value="(Trans)glycosidases"/>
    <property type="match status" value="1"/>
</dbReference>
<evidence type="ECO:0000256" key="2">
    <source>
        <dbReference type="SAM" id="SignalP"/>
    </source>
</evidence>
<dbReference type="AlphaFoldDB" id="E8X723"/>
<dbReference type="KEGG" id="acm:AciX9_3846"/>
<dbReference type="GO" id="GO:0005975">
    <property type="term" value="P:carbohydrate metabolic process"/>
    <property type="evidence" value="ECO:0007669"/>
    <property type="project" value="InterPro"/>
</dbReference>
<dbReference type="OrthoDB" id="9761875at2"/>